<dbReference type="AlphaFoldDB" id="A0A1B4XDN6"/>
<dbReference type="Pfam" id="PF13649">
    <property type="entry name" value="Methyltransf_25"/>
    <property type="match status" value="1"/>
</dbReference>
<keyword evidence="1" id="KW-1133">Transmembrane helix</keyword>
<organism evidence="3 4">
    <name type="scientific">Sulfuricaulis limicola</name>
    <dbReference type="NCBI Taxonomy" id="1620215"/>
    <lineage>
        <taxon>Bacteria</taxon>
        <taxon>Pseudomonadati</taxon>
        <taxon>Pseudomonadota</taxon>
        <taxon>Gammaproteobacteria</taxon>
        <taxon>Acidiferrobacterales</taxon>
        <taxon>Acidiferrobacteraceae</taxon>
        <taxon>Sulfuricaulis</taxon>
    </lineage>
</organism>
<dbReference type="Gene3D" id="3.40.50.150">
    <property type="entry name" value="Vaccinia Virus protein VP39"/>
    <property type="match status" value="1"/>
</dbReference>
<dbReference type="GO" id="GO:0008757">
    <property type="term" value="F:S-adenosylmethionine-dependent methyltransferase activity"/>
    <property type="evidence" value="ECO:0007669"/>
    <property type="project" value="InterPro"/>
</dbReference>
<dbReference type="InParanoid" id="A0A1B4XDN6"/>
<evidence type="ECO:0000256" key="1">
    <source>
        <dbReference type="SAM" id="Phobius"/>
    </source>
</evidence>
<dbReference type="InterPro" id="IPR050508">
    <property type="entry name" value="Methyltransf_Superfamily"/>
</dbReference>
<evidence type="ECO:0000259" key="2">
    <source>
        <dbReference type="Pfam" id="PF13649"/>
    </source>
</evidence>
<gene>
    <name evidence="3" type="ORF">SCL_0588</name>
</gene>
<dbReference type="Proteomes" id="UP000243180">
    <property type="component" value="Chromosome"/>
</dbReference>
<keyword evidence="4" id="KW-1185">Reference proteome</keyword>
<evidence type="ECO:0000313" key="3">
    <source>
        <dbReference type="EMBL" id="BAV32910.1"/>
    </source>
</evidence>
<accession>A0A1B4XDN6</accession>
<dbReference type="KEGG" id="slim:SCL_0588"/>
<reference evidence="3 4" key="1">
    <citation type="submission" date="2015-05" db="EMBL/GenBank/DDBJ databases">
        <title>Complete genome sequence of a sulfur-oxidizing gammaproteobacterium strain HA5.</title>
        <authorList>
            <person name="Miura A."/>
            <person name="Kojima H."/>
            <person name="Fukui M."/>
        </authorList>
    </citation>
    <scope>NUCLEOTIDE SEQUENCE [LARGE SCALE GENOMIC DNA]</scope>
    <source>
        <strain evidence="3 4">HA5</strain>
    </source>
</reference>
<dbReference type="InterPro" id="IPR029063">
    <property type="entry name" value="SAM-dependent_MTases_sf"/>
</dbReference>
<feature type="domain" description="Methyltransferase" evidence="2">
    <location>
        <begin position="150"/>
        <end position="253"/>
    </location>
</feature>
<dbReference type="PANTHER" id="PTHR42912">
    <property type="entry name" value="METHYLTRANSFERASE"/>
    <property type="match status" value="1"/>
</dbReference>
<dbReference type="InterPro" id="IPR041698">
    <property type="entry name" value="Methyltransf_25"/>
</dbReference>
<dbReference type="RefSeq" id="WP_172425895.1">
    <property type="nucleotide sequence ID" value="NZ_AP014879.1"/>
</dbReference>
<feature type="transmembrane region" description="Helical" evidence="1">
    <location>
        <begin position="77"/>
        <end position="102"/>
    </location>
</feature>
<feature type="transmembrane region" description="Helical" evidence="1">
    <location>
        <begin position="108"/>
        <end position="127"/>
    </location>
</feature>
<proteinExistence type="predicted"/>
<evidence type="ECO:0000313" key="4">
    <source>
        <dbReference type="Proteomes" id="UP000243180"/>
    </source>
</evidence>
<protein>
    <submittedName>
        <fullName evidence="3">SAM-dependent methlyltransferase</fullName>
    </submittedName>
</protein>
<dbReference type="SUPFAM" id="SSF53335">
    <property type="entry name" value="S-adenosyl-L-methionine-dependent methyltransferases"/>
    <property type="match status" value="1"/>
</dbReference>
<keyword evidence="3" id="KW-0808">Transferase</keyword>
<dbReference type="CDD" id="cd02440">
    <property type="entry name" value="AdoMet_MTases"/>
    <property type="match status" value="1"/>
</dbReference>
<keyword evidence="1" id="KW-0812">Transmembrane</keyword>
<feature type="transmembrane region" description="Helical" evidence="1">
    <location>
        <begin position="32"/>
        <end position="56"/>
    </location>
</feature>
<dbReference type="PANTHER" id="PTHR42912:SF93">
    <property type="entry name" value="N6-ADENOSINE-METHYLTRANSFERASE TMT1A"/>
    <property type="match status" value="1"/>
</dbReference>
<name>A0A1B4XDN6_9GAMM</name>
<sequence length="319" mass="34662">MWLVGALGVIAGLVLMVYVPSLKPVSNVLFLFAGFHLVGAVVLAASIYVMAGRGIFRRWSRRRNANDDAAKYDFGWAPAWTLGPWIAALVMASATVAVYAAAPAWWPFAFLFTLLAASFFAGALITASSTRPDHAVLPMVDLLSGESDLVLDGGCGAGRTTVALGRALKKGRIVALDRFDSDYIEGGGRALLERNLRLAALDERVEIRQGDLTQLPFPDRTFDSAVSAHAMDHLGPQIIQGLSEMRRVLKPGGRFLLVVWVPGWAMFAIASVLAFFLTGKREWKQLTNRAGFQIRDQGHFNGFWFLLLEKPASAALAGD</sequence>
<feature type="transmembrane region" description="Helical" evidence="1">
    <location>
        <begin position="255"/>
        <end position="277"/>
    </location>
</feature>
<keyword evidence="1" id="KW-0472">Membrane</keyword>
<dbReference type="EMBL" id="AP014879">
    <property type="protein sequence ID" value="BAV32910.1"/>
    <property type="molecule type" value="Genomic_DNA"/>
</dbReference>